<name>A0A7X9ZZT0_9BURK</name>
<keyword evidence="2" id="KW-1185">Reference proteome</keyword>
<evidence type="ECO:0000313" key="2">
    <source>
        <dbReference type="Proteomes" id="UP000583127"/>
    </source>
</evidence>
<gene>
    <name evidence="1" type="ORF">HHL14_21575</name>
</gene>
<dbReference type="AlphaFoldDB" id="A0A7X9ZZT0"/>
<evidence type="ECO:0000313" key="1">
    <source>
        <dbReference type="EMBL" id="NML33413.1"/>
    </source>
</evidence>
<dbReference type="EMBL" id="JABBFZ010000014">
    <property type="protein sequence ID" value="NML33413.1"/>
    <property type="molecule type" value="Genomic_DNA"/>
</dbReference>
<dbReference type="Proteomes" id="UP000583127">
    <property type="component" value="Unassembled WGS sequence"/>
</dbReference>
<protein>
    <submittedName>
        <fullName evidence="1">Uncharacterized protein</fullName>
    </submittedName>
</protein>
<accession>A0A7X9ZZT0</accession>
<comment type="caution">
    <text evidence="1">The sequence shown here is derived from an EMBL/GenBank/DDBJ whole genome shotgun (WGS) entry which is preliminary data.</text>
</comment>
<sequence length="98" mass="10987">MNKRESAFISFYDKETGQVKFCVVLRERVQAAIDRALTLTLPPDAPDHSQAPFTDEDARKLGAMALLAHGNAHPELRERLEITTEAPMDWTPVEPPSE</sequence>
<reference evidence="1 2" key="1">
    <citation type="submission" date="2020-04" db="EMBL/GenBank/DDBJ databases">
        <title>Paraburkholderia sp. G-4-1-8 isolated from soil.</title>
        <authorList>
            <person name="Dahal R.H."/>
        </authorList>
    </citation>
    <scope>NUCLEOTIDE SEQUENCE [LARGE SCALE GENOMIC DNA]</scope>
    <source>
        <strain evidence="1 2">G-4-1-8</strain>
    </source>
</reference>
<dbReference type="RefSeq" id="WP_169499644.1">
    <property type="nucleotide sequence ID" value="NZ_JABBFZ010000014.1"/>
</dbReference>
<proteinExistence type="predicted"/>
<organism evidence="1 2">
    <name type="scientific">Paraburkholderia antibiotica</name>
    <dbReference type="NCBI Taxonomy" id="2728839"/>
    <lineage>
        <taxon>Bacteria</taxon>
        <taxon>Pseudomonadati</taxon>
        <taxon>Pseudomonadota</taxon>
        <taxon>Betaproteobacteria</taxon>
        <taxon>Burkholderiales</taxon>
        <taxon>Burkholderiaceae</taxon>
        <taxon>Paraburkholderia</taxon>
    </lineage>
</organism>